<evidence type="ECO:0000259" key="2">
    <source>
        <dbReference type="Pfam" id="PF05193"/>
    </source>
</evidence>
<evidence type="ECO:0000259" key="1">
    <source>
        <dbReference type="Pfam" id="PF00675"/>
    </source>
</evidence>
<gene>
    <name evidence="3" type="ORF">Pla110_36070</name>
</gene>
<feature type="domain" description="Peptidase M16 N-terminal" evidence="1">
    <location>
        <begin position="18"/>
        <end position="152"/>
    </location>
</feature>
<dbReference type="KEGG" id="plon:Pla110_36070"/>
<dbReference type="AlphaFoldDB" id="A0A518CRJ8"/>
<dbReference type="InterPro" id="IPR007863">
    <property type="entry name" value="Peptidase_M16_C"/>
</dbReference>
<dbReference type="Pfam" id="PF00675">
    <property type="entry name" value="Peptidase_M16"/>
    <property type="match status" value="1"/>
</dbReference>
<dbReference type="InterPro" id="IPR050361">
    <property type="entry name" value="MPP/UQCRC_Complex"/>
</dbReference>
<dbReference type="Gene3D" id="3.30.830.10">
    <property type="entry name" value="Metalloenzyme, LuxS/M16 peptidase-like"/>
    <property type="match status" value="2"/>
</dbReference>
<dbReference type="GO" id="GO:0046872">
    <property type="term" value="F:metal ion binding"/>
    <property type="evidence" value="ECO:0007669"/>
    <property type="project" value="InterPro"/>
</dbReference>
<dbReference type="OrthoDB" id="9762085at2"/>
<dbReference type="PANTHER" id="PTHR11851:SF219">
    <property type="entry name" value="HYPOTHETICAL ZINC PROTEASE"/>
    <property type="match status" value="1"/>
</dbReference>
<dbReference type="Proteomes" id="UP000317178">
    <property type="component" value="Chromosome"/>
</dbReference>
<protein>
    <submittedName>
        <fullName evidence="3">Peptidase M16 inactive domain protein</fullName>
    </submittedName>
</protein>
<dbReference type="Pfam" id="PF05193">
    <property type="entry name" value="Peptidase_M16_C"/>
    <property type="match status" value="1"/>
</dbReference>
<reference evidence="3 4" key="1">
    <citation type="submission" date="2019-02" db="EMBL/GenBank/DDBJ databases">
        <title>Deep-cultivation of Planctomycetes and their phenomic and genomic characterization uncovers novel biology.</title>
        <authorList>
            <person name="Wiegand S."/>
            <person name="Jogler M."/>
            <person name="Boedeker C."/>
            <person name="Pinto D."/>
            <person name="Vollmers J."/>
            <person name="Rivas-Marin E."/>
            <person name="Kohn T."/>
            <person name="Peeters S.H."/>
            <person name="Heuer A."/>
            <person name="Rast P."/>
            <person name="Oberbeckmann S."/>
            <person name="Bunk B."/>
            <person name="Jeske O."/>
            <person name="Meyerdierks A."/>
            <person name="Storesund J.E."/>
            <person name="Kallscheuer N."/>
            <person name="Luecker S."/>
            <person name="Lage O.M."/>
            <person name="Pohl T."/>
            <person name="Merkel B.J."/>
            <person name="Hornburger P."/>
            <person name="Mueller R.-W."/>
            <person name="Bruemmer F."/>
            <person name="Labrenz M."/>
            <person name="Spormann A.M."/>
            <person name="Op den Camp H."/>
            <person name="Overmann J."/>
            <person name="Amann R."/>
            <person name="Jetten M.S.M."/>
            <person name="Mascher T."/>
            <person name="Medema M.H."/>
            <person name="Devos D.P."/>
            <person name="Kaster A.-K."/>
            <person name="Ovreas L."/>
            <person name="Rohde M."/>
            <person name="Galperin M.Y."/>
            <person name="Jogler C."/>
        </authorList>
    </citation>
    <scope>NUCLEOTIDE SEQUENCE [LARGE SCALE GENOMIC DNA]</scope>
    <source>
        <strain evidence="3 4">Pla110</strain>
    </source>
</reference>
<keyword evidence="4" id="KW-1185">Reference proteome</keyword>
<accession>A0A518CRJ8</accession>
<feature type="domain" description="Peptidase M16 C-terminal" evidence="2">
    <location>
        <begin position="168"/>
        <end position="338"/>
    </location>
</feature>
<evidence type="ECO:0000313" key="3">
    <source>
        <dbReference type="EMBL" id="QDU81856.1"/>
    </source>
</evidence>
<organism evidence="3 4">
    <name type="scientific">Polystyrenella longa</name>
    <dbReference type="NCBI Taxonomy" id="2528007"/>
    <lineage>
        <taxon>Bacteria</taxon>
        <taxon>Pseudomonadati</taxon>
        <taxon>Planctomycetota</taxon>
        <taxon>Planctomycetia</taxon>
        <taxon>Planctomycetales</taxon>
        <taxon>Planctomycetaceae</taxon>
        <taxon>Polystyrenella</taxon>
    </lineage>
</organism>
<dbReference type="InterPro" id="IPR011249">
    <property type="entry name" value="Metalloenz_LuxS/M16"/>
</dbReference>
<evidence type="ECO:0000313" key="4">
    <source>
        <dbReference type="Proteomes" id="UP000317178"/>
    </source>
</evidence>
<dbReference type="PANTHER" id="PTHR11851">
    <property type="entry name" value="METALLOPROTEASE"/>
    <property type="match status" value="1"/>
</dbReference>
<sequence>MNEQQIHTEVLPNGLTLVMEKMPAVQSAAFTMLVPAGSIYDPQDEYGTSSVLADMLTRGAGDRNSRELSSDLDNLGLQRSESAGTSHITLSGATLADNLPEVLRIYGDIVLRPQIPDDQFEAAREGALQSLYALEDEPRQKIFSELKQRCIEKPWGRPNEGTIEGVEKLTNQTLKSHYQRNFRPNGAILGIAGNIDFKNVQEIVQQVFGDWKPQDPPALIPEETGPKWDHIEHDSAQTHIGISYDSITYSDPLYFAAWASVSILSGGMSSRLFTEVREKRGLCYSIYASHSSMKQLARVLCYAGTTNERAQETLDVTLAELQNLSTGITGAELDRCKARAKSSLVMQQESSYSRSSSIARDWHHLGRVTTLNEVQDQINALTVPRVEAFIESHPAEDFTILTIGPRMLEKRI</sequence>
<name>A0A518CRJ8_9PLAN</name>
<dbReference type="InterPro" id="IPR011765">
    <property type="entry name" value="Pept_M16_N"/>
</dbReference>
<proteinExistence type="predicted"/>
<dbReference type="RefSeq" id="WP_144997556.1">
    <property type="nucleotide sequence ID" value="NZ_CP036281.1"/>
</dbReference>
<dbReference type="EMBL" id="CP036281">
    <property type="protein sequence ID" value="QDU81856.1"/>
    <property type="molecule type" value="Genomic_DNA"/>
</dbReference>
<dbReference type="SUPFAM" id="SSF63411">
    <property type="entry name" value="LuxS/MPP-like metallohydrolase"/>
    <property type="match status" value="2"/>
</dbReference>